<dbReference type="InterPro" id="IPR058881">
    <property type="entry name" value="PglZ_2nd"/>
</dbReference>
<dbReference type="Pfam" id="PF25862">
    <property type="entry name" value="PglZ_1st"/>
    <property type="match status" value="1"/>
</dbReference>
<evidence type="ECO:0008006" key="6">
    <source>
        <dbReference type="Google" id="ProtNLM"/>
    </source>
</evidence>
<dbReference type="Pfam" id="PF25863">
    <property type="entry name" value="PglZ_C"/>
    <property type="match status" value="1"/>
</dbReference>
<evidence type="ECO:0000313" key="5">
    <source>
        <dbReference type="Proteomes" id="UP000539313"/>
    </source>
</evidence>
<organism evidence="4 5">
    <name type="scientific">Thermomonospora cellulosilytica</name>
    <dbReference type="NCBI Taxonomy" id="1411118"/>
    <lineage>
        <taxon>Bacteria</taxon>
        <taxon>Bacillati</taxon>
        <taxon>Actinomycetota</taxon>
        <taxon>Actinomycetes</taxon>
        <taxon>Streptosporangiales</taxon>
        <taxon>Thermomonosporaceae</taxon>
        <taxon>Thermomonospora</taxon>
    </lineage>
</organism>
<evidence type="ECO:0000259" key="3">
    <source>
        <dbReference type="Pfam" id="PF25863"/>
    </source>
</evidence>
<feature type="domain" description="Alkaline phosphatase-like protein PglZ second" evidence="1">
    <location>
        <begin position="196"/>
        <end position="342"/>
    </location>
</feature>
<proteinExistence type="predicted"/>
<name>A0A7W3R9U2_9ACTN</name>
<dbReference type="InterPro" id="IPR047992">
    <property type="entry name" value="BREX_PglZ"/>
</dbReference>
<evidence type="ECO:0000259" key="1">
    <source>
        <dbReference type="Pfam" id="PF25861"/>
    </source>
</evidence>
<dbReference type="InterPro" id="IPR058880">
    <property type="entry name" value="PglZ_N"/>
</dbReference>
<feature type="domain" description="Alkaline phosphatase-like protein PglZ C-terminal" evidence="3">
    <location>
        <begin position="803"/>
        <end position="899"/>
    </location>
</feature>
<dbReference type="RefSeq" id="WP_182706296.1">
    <property type="nucleotide sequence ID" value="NZ_JACJII010000001.1"/>
</dbReference>
<reference evidence="4 5" key="1">
    <citation type="submission" date="2020-08" db="EMBL/GenBank/DDBJ databases">
        <title>Sequencing the genomes of 1000 actinobacteria strains.</title>
        <authorList>
            <person name="Klenk H.-P."/>
        </authorList>
    </citation>
    <scope>NUCLEOTIDE SEQUENCE [LARGE SCALE GENOMIC DNA]</scope>
    <source>
        <strain evidence="4 5">DSM 45823</strain>
    </source>
</reference>
<evidence type="ECO:0000313" key="4">
    <source>
        <dbReference type="EMBL" id="MBA9004994.1"/>
    </source>
</evidence>
<dbReference type="Pfam" id="PF25861">
    <property type="entry name" value="PglZ_2nd"/>
    <property type="match status" value="1"/>
</dbReference>
<dbReference type="EMBL" id="JACJII010000001">
    <property type="protein sequence ID" value="MBA9004994.1"/>
    <property type="molecule type" value="Genomic_DNA"/>
</dbReference>
<keyword evidence="5" id="KW-1185">Reference proteome</keyword>
<dbReference type="NCBIfam" id="NF033446">
    <property type="entry name" value="BREX_PglZ_2"/>
    <property type="match status" value="1"/>
</dbReference>
<evidence type="ECO:0000259" key="2">
    <source>
        <dbReference type="Pfam" id="PF25862"/>
    </source>
</evidence>
<dbReference type="Proteomes" id="UP000539313">
    <property type="component" value="Unassembled WGS sequence"/>
</dbReference>
<gene>
    <name evidence="4" type="ORF">HNR21_003876</name>
</gene>
<protein>
    <recommendedName>
        <fullName evidence="6">PglZ domain-containing protein</fullName>
    </recommendedName>
</protein>
<comment type="caution">
    <text evidence="4">The sequence shown here is derived from an EMBL/GenBank/DDBJ whole genome shotgun (WGS) entry which is preliminary data.</text>
</comment>
<dbReference type="InterPro" id="IPR058882">
    <property type="entry name" value="PglZ_C"/>
</dbReference>
<dbReference type="Pfam" id="PF08665">
    <property type="entry name" value="PglZ"/>
    <property type="match status" value="1"/>
</dbReference>
<accession>A0A7W3R9U2</accession>
<dbReference type="AlphaFoldDB" id="A0A7W3R9U2"/>
<sequence length="903" mass="97527">MTEQAVRAALPEAGRSVVEGELRHALHRAARRRERYGQATGAERVLLLRAAPQWRDDEELTVRTDDGEITAHVRGCPTVLSVLAALSEHRHRAPSAYLVVLTPCEPAELGDSVLAQALDHTVVTINRWDLVADAFSVRRLDPRLTRREYRWLAEALLDAQPAGGWKRVNGPLLSLDSVMQRLAAVRFGKDETEHLDAAAILEWTCDDSRMARFLALGEPERTGLARWLESSIGPVATVVFGLMTAGRAGDAVPFGLAAAELYAPAGDDDRNIQVARVRAEERYFAGRAPGQATLRAFAEAAESLVLRWNDNGHAERARGLCDRAERILVELGADELAARSRVLDTGLDALLSDLARVIAAALPAPRATDVAAADTALEAVGEHRRVGHRSGEVAAAEAAVRLLRWLATEEQAPATVADCARRHVRSWSWVDRATVVVFNADTGRVPQAASAYAALFTEVRARRAELDRAFARQLKAWSAAAAAPDRLLLIEDVLDRIARPVAERAAPLIIVLDGMSAANACALAEEITASRAWTETGRDPDGREPVLTVTPSTTVYCRASLLCGRTATGGQSEERAGFAAFWRGRRSKLFHKAGLGAGPGAVLNEDLREALHTPGTVVGVVLNTIDDALGDDHRVNTPTWRIDQIDYLPQLLAEAESTGRPVVLTSDHGHVLEYGSDIHPATANAARYRSAEPGEGELMLEGPRVLTAGGRITVPWDERIRYLPRRAGYHGGASPAEMVVPVLILLPQQVTPPKGWFTFENPSLHEPAWWNPQPDLPDIAPAPTAPEVAAPDDGLFSMDDLGTLGVRVVRSEVLAAQRRFLRKAPPDEEVAALIDGLAEAGGKLPTAAAAALIGQPPFRMAGYLSAVGRLLNVDGYQVIDESDGGRTVTLDVRLLRLQFLGDG</sequence>
<feature type="domain" description="Alkaline phosphatase-like protein PglZ N-terminal" evidence="2">
    <location>
        <begin position="34"/>
        <end position="125"/>
    </location>
</feature>